<reference evidence="2 3" key="1">
    <citation type="journal article" date="2016" name="G3 (Bethesda)">
        <title>First Draft Assembly and Annotation of the Genome of a California Endemic Oak Quercus lobata Nee (Fagaceae).</title>
        <authorList>
            <person name="Sork V.L."/>
            <person name="Fitz-Gibbon S.T."/>
            <person name="Puiu D."/>
            <person name="Crepeau M."/>
            <person name="Gugger P.F."/>
            <person name="Sherman R."/>
            <person name="Stevens K."/>
            <person name="Langley C.H."/>
            <person name="Pellegrini M."/>
            <person name="Salzberg S.L."/>
        </authorList>
    </citation>
    <scope>NUCLEOTIDE SEQUENCE [LARGE SCALE GENOMIC DNA]</scope>
    <source>
        <strain evidence="2 3">cv. SW786</strain>
    </source>
</reference>
<name>A0A7N2L4Y8_QUELO</name>
<evidence type="ECO:0000313" key="3">
    <source>
        <dbReference type="Proteomes" id="UP000594261"/>
    </source>
</evidence>
<evidence type="ECO:0000313" key="2">
    <source>
        <dbReference type="EnsemblPlants" id="QL03p015205:mrna"/>
    </source>
</evidence>
<dbReference type="Proteomes" id="UP000594261">
    <property type="component" value="Chromosome 3"/>
</dbReference>
<organism evidence="2 3">
    <name type="scientific">Quercus lobata</name>
    <name type="common">Valley oak</name>
    <dbReference type="NCBI Taxonomy" id="97700"/>
    <lineage>
        <taxon>Eukaryota</taxon>
        <taxon>Viridiplantae</taxon>
        <taxon>Streptophyta</taxon>
        <taxon>Embryophyta</taxon>
        <taxon>Tracheophyta</taxon>
        <taxon>Spermatophyta</taxon>
        <taxon>Magnoliopsida</taxon>
        <taxon>eudicotyledons</taxon>
        <taxon>Gunneridae</taxon>
        <taxon>Pentapetalae</taxon>
        <taxon>rosids</taxon>
        <taxon>fabids</taxon>
        <taxon>Fagales</taxon>
        <taxon>Fagaceae</taxon>
        <taxon>Quercus</taxon>
    </lineage>
</organism>
<protein>
    <submittedName>
        <fullName evidence="2">Uncharacterized protein</fullName>
    </submittedName>
</protein>
<feature type="transmembrane region" description="Helical" evidence="1">
    <location>
        <begin position="114"/>
        <end position="137"/>
    </location>
</feature>
<feature type="transmembrane region" description="Helical" evidence="1">
    <location>
        <begin position="38"/>
        <end position="59"/>
    </location>
</feature>
<keyword evidence="1" id="KW-0472">Membrane</keyword>
<dbReference type="InParanoid" id="A0A7N2L4Y8"/>
<sequence length="211" mass="22982">MVSVAIGIAGAIFAYFFGRAFSSHSLNESDPIKGQSLPLSYCLSVFGYGLVFWLLVLLWPKLRYTSGVASVHSGDEDKDPPQKDIGEVATLVTAITTINLCGCLELPIRKLPLLVHFLVLFQLSSNLALLLIWALLLNCMPVSILAKMDTYKIEIHGETVKASVVDDPAMVGIKIDELEAWLQALESRIVGLDVKLDNAKFVLVLVLGLVA</sequence>
<keyword evidence="3" id="KW-1185">Reference proteome</keyword>
<keyword evidence="1" id="KW-1133">Transmembrane helix</keyword>
<evidence type="ECO:0000256" key="1">
    <source>
        <dbReference type="SAM" id="Phobius"/>
    </source>
</evidence>
<dbReference type="EMBL" id="LRBV02000003">
    <property type="status" value="NOT_ANNOTATED_CDS"/>
    <property type="molecule type" value="Genomic_DNA"/>
</dbReference>
<proteinExistence type="predicted"/>
<keyword evidence="1" id="KW-0812">Transmembrane</keyword>
<dbReference type="AlphaFoldDB" id="A0A7N2L4Y8"/>
<dbReference type="Gramene" id="QL03p015205:mrna">
    <property type="protein sequence ID" value="QL03p015205:mrna"/>
    <property type="gene ID" value="QL03p015205"/>
</dbReference>
<accession>A0A7N2L4Y8</accession>
<reference evidence="2" key="2">
    <citation type="submission" date="2021-01" db="UniProtKB">
        <authorList>
            <consortium name="EnsemblPlants"/>
        </authorList>
    </citation>
    <scope>IDENTIFICATION</scope>
</reference>
<dbReference type="EnsemblPlants" id="QL03p015205:mrna">
    <property type="protein sequence ID" value="QL03p015205:mrna"/>
    <property type="gene ID" value="QL03p015205"/>
</dbReference>